<proteinExistence type="predicted"/>
<reference evidence="2" key="1">
    <citation type="submission" date="2022-11" db="UniProtKB">
        <authorList>
            <consortium name="WormBaseParasite"/>
        </authorList>
    </citation>
    <scope>IDENTIFICATION</scope>
</reference>
<dbReference type="WBParaSite" id="JU765_v2.g426.t1">
    <property type="protein sequence ID" value="JU765_v2.g426.t1"/>
    <property type="gene ID" value="JU765_v2.g426"/>
</dbReference>
<accession>A0AC34R855</accession>
<name>A0AC34R855_9BILA</name>
<dbReference type="Proteomes" id="UP000887576">
    <property type="component" value="Unplaced"/>
</dbReference>
<evidence type="ECO:0000313" key="1">
    <source>
        <dbReference type="Proteomes" id="UP000887576"/>
    </source>
</evidence>
<sequence>MESEYASVKNEFIVYQEENRTRVVEFDANTKKFLLPLGWKSKMFRVVCKNGPASTTEETFTTTTAEDVPDESYSKFAFYTKVFMKNDDGKIIENEAIKNSCAPFSTYQHGSRYFIVSTRHGSHKCLKKGDKVFVYNVDHKKFEVEVIVVDKEMDFIVFESSTRLCEKMPVVSSLYAGLSYALIGYDERSQELNGNEHIFPTFLRGRIMSGQPHKRGHVCGSSDGVPGFSGGGVFATGLKLIG</sequence>
<organism evidence="1 2">
    <name type="scientific">Panagrolaimus sp. JU765</name>
    <dbReference type="NCBI Taxonomy" id="591449"/>
    <lineage>
        <taxon>Eukaryota</taxon>
        <taxon>Metazoa</taxon>
        <taxon>Ecdysozoa</taxon>
        <taxon>Nematoda</taxon>
        <taxon>Chromadorea</taxon>
        <taxon>Rhabditida</taxon>
        <taxon>Tylenchina</taxon>
        <taxon>Panagrolaimomorpha</taxon>
        <taxon>Panagrolaimoidea</taxon>
        <taxon>Panagrolaimidae</taxon>
        <taxon>Panagrolaimus</taxon>
    </lineage>
</organism>
<evidence type="ECO:0000313" key="2">
    <source>
        <dbReference type="WBParaSite" id="JU765_v2.g426.t1"/>
    </source>
</evidence>
<protein>
    <submittedName>
        <fullName evidence="2">Uncharacterized protein</fullName>
    </submittedName>
</protein>